<reference evidence="4" key="1">
    <citation type="journal article" date="2021" name="Syst. Appl. Microbiol.">
        <title>Roseomonas hellenica sp. nov., isolated from roots of wild-growing Alkanna tinctoria.</title>
        <authorList>
            <person name="Rat A."/>
            <person name="Naranjo H.D."/>
            <person name="Lebbe L."/>
            <person name="Cnockaert M."/>
            <person name="Krigas N."/>
            <person name="Grigoriadou K."/>
            <person name="Maloupa E."/>
            <person name="Willems A."/>
        </authorList>
    </citation>
    <scope>NUCLEOTIDE SEQUENCE [LARGE SCALE GENOMIC DNA]</scope>
    <source>
        <strain evidence="4">LMG 31159</strain>
    </source>
</reference>
<comment type="caution">
    <text evidence="3">The sequence shown here is derived from an EMBL/GenBank/DDBJ whole genome shotgun (WGS) entry which is preliminary data.</text>
</comment>
<feature type="chain" id="PRO_5045481844" description="DUF3035 domain-containing protein" evidence="2">
    <location>
        <begin position="22"/>
        <end position="116"/>
    </location>
</feature>
<evidence type="ECO:0000256" key="2">
    <source>
        <dbReference type="SAM" id="SignalP"/>
    </source>
</evidence>
<dbReference type="RefSeq" id="WP_211871035.1">
    <property type="nucleotide sequence ID" value="NZ_JAAEDI010000027.1"/>
</dbReference>
<name>A0ABS5EMR6_9PROT</name>
<feature type="compositionally biased region" description="Gly residues" evidence="1">
    <location>
        <begin position="97"/>
        <end position="116"/>
    </location>
</feature>
<gene>
    <name evidence="3" type="ORF">GXW78_21860</name>
</gene>
<evidence type="ECO:0000313" key="3">
    <source>
        <dbReference type="EMBL" id="MBR0652318.1"/>
    </source>
</evidence>
<dbReference type="EMBL" id="JAAEDI010000027">
    <property type="protein sequence ID" value="MBR0652318.1"/>
    <property type="molecule type" value="Genomic_DNA"/>
</dbReference>
<keyword evidence="4" id="KW-1185">Reference proteome</keyword>
<evidence type="ECO:0000256" key="1">
    <source>
        <dbReference type="SAM" id="MobiDB-lite"/>
    </source>
</evidence>
<feature type="region of interest" description="Disordered" evidence="1">
    <location>
        <begin position="76"/>
        <end position="116"/>
    </location>
</feature>
<dbReference type="Proteomes" id="UP000698752">
    <property type="component" value="Unassembled WGS sequence"/>
</dbReference>
<evidence type="ECO:0008006" key="5">
    <source>
        <dbReference type="Google" id="ProtNLM"/>
    </source>
</evidence>
<keyword evidence="2" id="KW-0732">Signal</keyword>
<proteinExistence type="predicted"/>
<feature type="signal peptide" evidence="2">
    <location>
        <begin position="1"/>
        <end position="21"/>
    </location>
</feature>
<protein>
    <recommendedName>
        <fullName evidence="5">DUF3035 domain-containing protein</fullName>
    </recommendedName>
</protein>
<sequence length="116" mass="11546">MALRYAPVATLALALGLGACAPDTYFPPTDFERAGTWQAEGINDRNLRAMVADPSNLTRGVGAATDRGAMGAAAAQALQDGRRPALPRTTLSEVGQDSGGGATGVTSGGRGGSGGN</sequence>
<accession>A0ABS5EMR6</accession>
<dbReference type="PROSITE" id="PS51257">
    <property type="entry name" value="PROKAR_LIPOPROTEIN"/>
    <property type="match status" value="1"/>
</dbReference>
<evidence type="ECO:0000313" key="4">
    <source>
        <dbReference type="Proteomes" id="UP000698752"/>
    </source>
</evidence>
<organism evidence="3 4">
    <name type="scientific">Neoroseomonas terrae</name>
    <dbReference type="NCBI Taxonomy" id="424799"/>
    <lineage>
        <taxon>Bacteria</taxon>
        <taxon>Pseudomonadati</taxon>
        <taxon>Pseudomonadota</taxon>
        <taxon>Alphaproteobacteria</taxon>
        <taxon>Acetobacterales</taxon>
        <taxon>Acetobacteraceae</taxon>
        <taxon>Neoroseomonas</taxon>
    </lineage>
</organism>